<organism evidence="1">
    <name type="scientific">marine sediment metagenome</name>
    <dbReference type="NCBI Taxonomy" id="412755"/>
    <lineage>
        <taxon>unclassified sequences</taxon>
        <taxon>metagenomes</taxon>
        <taxon>ecological metagenomes</taxon>
    </lineage>
</organism>
<sequence>MAAAYGVFSSQGQGSKDQIYIGWREEVLVATGIMEQIVGNTTEGVRMFWERMGLGDDVYDALYYTSVHGGIGMRRAMWGENAMVEIGDVGRR</sequence>
<name>X1TKV1_9ZZZZ</name>
<reference evidence="1" key="1">
    <citation type="journal article" date="2014" name="Front. Microbiol.">
        <title>High frequency of phylogenetically diverse reductive dehalogenase-homologous genes in deep subseafloor sedimentary metagenomes.</title>
        <authorList>
            <person name="Kawai M."/>
            <person name="Futagami T."/>
            <person name="Toyoda A."/>
            <person name="Takaki Y."/>
            <person name="Nishi S."/>
            <person name="Hori S."/>
            <person name="Arai W."/>
            <person name="Tsubouchi T."/>
            <person name="Morono Y."/>
            <person name="Uchiyama I."/>
            <person name="Ito T."/>
            <person name="Fujiyama A."/>
            <person name="Inagaki F."/>
            <person name="Takami H."/>
        </authorList>
    </citation>
    <scope>NUCLEOTIDE SEQUENCE</scope>
    <source>
        <strain evidence="1">Expedition CK06-06</strain>
    </source>
</reference>
<dbReference type="AlphaFoldDB" id="X1TKV1"/>
<comment type="caution">
    <text evidence="1">The sequence shown here is derived from an EMBL/GenBank/DDBJ whole genome shotgun (WGS) entry which is preliminary data.</text>
</comment>
<protein>
    <submittedName>
        <fullName evidence="1">Uncharacterized protein</fullName>
    </submittedName>
</protein>
<accession>X1TKV1</accession>
<evidence type="ECO:0000313" key="1">
    <source>
        <dbReference type="EMBL" id="GAI80674.1"/>
    </source>
</evidence>
<gene>
    <name evidence="1" type="ORF">S12H4_16751</name>
</gene>
<proteinExistence type="predicted"/>
<dbReference type="EMBL" id="BARW01008126">
    <property type="protein sequence ID" value="GAI80674.1"/>
    <property type="molecule type" value="Genomic_DNA"/>
</dbReference>